<evidence type="ECO:0000313" key="2">
    <source>
        <dbReference type="Proteomes" id="UP000475249"/>
    </source>
</evidence>
<gene>
    <name evidence="1" type="ORF">GTQ38_02580</name>
</gene>
<keyword evidence="2" id="KW-1185">Reference proteome</keyword>
<evidence type="ECO:0000313" key="1">
    <source>
        <dbReference type="EMBL" id="NAS10870.1"/>
    </source>
</evidence>
<organism evidence="1 2">
    <name type="scientific">Poritiphilus flavus</name>
    <dbReference type="NCBI Taxonomy" id="2697053"/>
    <lineage>
        <taxon>Bacteria</taxon>
        <taxon>Pseudomonadati</taxon>
        <taxon>Bacteroidota</taxon>
        <taxon>Flavobacteriia</taxon>
        <taxon>Flavobacteriales</taxon>
        <taxon>Flavobacteriaceae</taxon>
        <taxon>Poritiphilus</taxon>
    </lineage>
</organism>
<proteinExistence type="predicted"/>
<accession>A0A6L9E848</accession>
<dbReference type="EMBL" id="WXYO01000001">
    <property type="protein sequence ID" value="NAS10870.1"/>
    <property type="molecule type" value="Genomic_DNA"/>
</dbReference>
<dbReference type="RefSeq" id="WP_161433668.1">
    <property type="nucleotide sequence ID" value="NZ_WXYO01000001.1"/>
</dbReference>
<reference evidence="1 2" key="1">
    <citation type="submission" date="2020-01" db="EMBL/GenBank/DDBJ databases">
        <title>Bacteria diversity of Porities sp.</title>
        <authorList>
            <person name="Wang G."/>
        </authorList>
    </citation>
    <scope>NUCLEOTIDE SEQUENCE [LARGE SCALE GENOMIC DNA]</scope>
    <source>
        <strain evidence="1 2">R33</strain>
    </source>
</reference>
<sequence>MHFRSWFCLIFLAALFVGCSSDDDPLPESPSLSDLNFRVIGEDLQNIYQFNYDIDPAKQETINLTQENMVNRGYLILRQVDELLSFYSFSSGQFSAVLRDAATGESRLVENFYAANPERSVTWGINSQEQIFMGYLSQGLPRNLGVRTIDIATGEARDKIHVLDVNRVFGPLYFENRLILTYLDSSAEFNVAIVDTQQEEVQLFLNYGEAIPCVFTDDQGNIVVLADMGDGQFDYFTYDAQSLELIETRSFSLNEFFGPGSVPVKLIDDKLFFRDQYVQPSPVVFGPGIYDFANGAESGIDMITISQQVSSGLGTIVNITDFDFQNGFFLVSYSNLSPIGDPEGGVLIISEDSVVMEHIRLDFSPTLLVH</sequence>
<evidence type="ECO:0008006" key="3">
    <source>
        <dbReference type="Google" id="ProtNLM"/>
    </source>
</evidence>
<dbReference type="AlphaFoldDB" id="A0A6L9E848"/>
<comment type="caution">
    <text evidence="1">The sequence shown here is derived from an EMBL/GenBank/DDBJ whole genome shotgun (WGS) entry which is preliminary data.</text>
</comment>
<name>A0A6L9E848_9FLAO</name>
<dbReference type="SUPFAM" id="SSF69304">
    <property type="entry name" value="Tricorn protease N-terminal domain"/>
    <property type="match status" value="1"/>
</dbReference>
<dbReference type="PROSITE" id="PS51257">
    <property type="entry name" value="PROKAR_LIPOPROTEIN"/>
    <property type="match status" value="1"/>
</dbReference>
<protein>
    <recommendedName>
        <fullName evidence="3">TolB-like 6-blade propeller-like</fullName>
    </recommendedName>
</protein>
<dbReference type="Proteomes" id="UP000475249">
    <property type="component" value="Unassembled WGS sequence"/>
</dbReference>